<dbReference type="eggNOG" id="KOG1118">
    <property type="taxonomic scope" value="Eukaryota"/>
</dbReference>
<protein>
    <recommendedName>
        <fullName evidence="13">SH3 domain-containing GRB2-like protein</fullName>
    </recommendedName>
</protein>
<dbReference type="PROSITE" id="PS50002">
    <property type="entry name" value="SH3"/>
    <property type="match status" value="1"/>
</dbReference>
<evidence type="ECO:0000256" key="4">
    <source>
        <dbReference type="ARBA" id="ARBA00022443"/>
    </source>
</evidence>
<evidence type="ECO:0000256" key="8">
    <source>
        <dbReference type="PROSITE-ProRule" id="PRU00192"/>
    </source>
</evidence>
<dbReference type="InterPro" id="IPR036028">
    <property type="entry name" value="SH3-like_dom_sf"/>
</dbReference>
<feature type="region of interest" description="Disordered" evidence="9">
    <location>
        <begin position="478"/>
        <end position="497"/>
    </location>
</feature>
<dbReference type="PANTHER" id="PTHR14167:SF81">
    <property type="entry name" value="ENDOPHILIN-A"/>
    <property type="match status" value="1"/>
</dbReference>
<gene>
    <name evidence="12" type="ORF">BRAFLDRAFT_127357</name>
</gene>
<proteinExistence type="inferred from homology"/>
<dbReference type="PRINTS" id="PR00499">
    <property type="entry name" value="P67PHOX"/>
</dbReference>
<reference evidence="12" key="1">
    <citation type="journal article" date="2008" name="Nature">
        <title>The amphioxus genome and the evolution of the chordate karyotype.</title>
        <authorList>
            <consortium name="US DOE Joint Genome Institute (JGI-PGF)"/>
            <person name="Putnam N.H."/>
            <person name="Butts T."/>
            <person name="Ferrier D.E.K."/>
            <person name="Furlong R.F."/>
            <person name="Hellsten U."/>
            <person name="Kawashima T."/>
            <person name="Robinson-Rechavi M."/>
            <person name="Shoguchi E."/>
            <person name="Terry A."/>
            <person name="Yu J.-K."/>
            <person name="Benito-Gutierrez E.L."/>
            <person name="Dubchak I."/>
            <person name="Garcia-Fernandez J."/>
            <person name="Gibson-Brown J.J."/>
            <person name="Grigoriev I.V."/>
            <person name="Horton A.C."/>
            <person name="de Jong P.J."/>
            <person name="Jurka J."/>
            <person name="Kapitonov V.V."/>
            <person name="Kohara Y."/>
            <person name="Kuroki Y."/>
            <person name="Lindquist E."/>
            <person name="Lucas S."/>
            <person name="Osoegawa K."/>
            <person name="Pennacchio L.A."/>
            <person name="Salamov A.A."/>
            <person name="Satou Y."/>
            <person name="Sauka-Spengler T."/>
            <person name="Schmutz J."/>
            <person name="Shin-I T."/>
            <person name="Toyoda A."/>
            <person name="Bronner-Fraser M."/>
            <person name="Fujiyama A."/>
            <person name="Holland L.Z."/>
            <person name="Holland P.W.H."/>
            <person name="Satoh N."/>
            <person name="Rokhsar D.S."/>
        </authorList>
    </citation>
    <scope>NUCLEOTIDE SEQUENCE [LARGE SCALE GENOMIC DNA]</scope>
    <source>
        <strain evidence="12">S238N-H82</strain>
        <tissue evidence="12">Testes</tissue>
    </source>
</reference>
<evidence type="ECO:0000256" key="2">
    <source>
        <dbReference type="ARBA" id="ARBA00004412"/>
    </source>
</evidence>
<evidence type="ECO:0000256" key="9">
    <source>
        <dbReference type="SAM" id="MobiDB-lite"/>
    </source>
</evidence>
<keyword evidence="7" id="KW-0472">Membrane</keyword>
<evidence type="ECO:0000256" key="5">
    <source>
        <dbReference type="ARBA" id="ARBA00022583"/>
    </source>
</evidence>
<dbReference type="Gene3D" id="1.20.1270.60">
    <property type="entry name" value="Arfaptin homology (AH) domain/BAR domain"/>
    <property type="match status" value="1"/>
</dbReference>
<dbReference type="InterPro" id="IPR035824">
    <property type="entry name" value="Endophilin_A_SH3"/>
</dbReference>
<evidence type="ECO:0000259" key="11">
    <source>
        <dbReference type="PROSITE" id="PS51021"/>
    </source>
</evidence>
<dbReference type="CDD" id="cd11803">
    <property type="entry name" value="SH3_Endophilin_A"/>
    <property type="match status" value="1"/>
</dbReference>
<dbReference type="InterPro" id="IPR001452">
    <property type="entry name" value="SH3_domain"/>
</dbReference>
<dbReference type="PANTHER" id="PTHR14167">
    <property type="entry name" value="SH3 DOMAIN-CONTAINING"/>
    <property type="match status" value="1"/>
</dbReference>
<dbReference type="SMART" id="SM00721">
    <property type="entry name" value="BAR"/>
    <property type="match status" value="1"/>
</dbReference>
<dbReference type="InterPro" id="IPR050384">
    <property type="entry name" value="Endophilin_SH3RF"/>
</dbReference>
<dbReference type="Gene3D" id="2.30.30.40">
    <property type="entry name" value="SH3 Domains"/>
    <property type="match status" value="1"/>
</dbReference>
<dbReference type="GO" id="GO:0005769">
    <property type="term" value="C:early endosome"/>
    <property type="evidence" value="ECO:0007669"/>
    <property type="project" value="UniProtKB-SubCell"/>
</dbReference>
<dbReference type="FunCoup" id="C3YNV3">
    <property type="interactions" value="829"/>
</dbReference>
<feature type="region of interest" description="Disordered" evidence="9">
    <location>
        <begin position="256"/>
        <end position="294"/>
    </location>
</feature>
<dbReference type="AlphaFoldDB" id="C3YNV3"/>
<keyword evidence="5" id="KW-0254">Endocytosis</keyword>
<dbReference type="PRINTS" id="PR00452">
    <property type="entry name" value="SH3DOMAIN"/>
</dbReference>
<dbReference type="SUPFAM" id="SSF50044">
    <property type="entry name" value="SH3-domain"/>
    <property type="match status" value="1"/>
</dbReference>
<dbReference type="InterPro" id="IPR027267">
    <property type="entry name" value="AH/BAR_dom_sf"/>
</dbReference>
<feature type="domain" description="BAR" evidence="11">
    <location>
        <begin position="25"/>
        <end position="262"/>
    </location>
</feature>
<dbReference type="SMART" id="SM00326">
    <property type="entry name" value="SH3"/>
    <property type="match status" value="1"/>
</dbReference>
<feature type="compositionally biased region" description="Low complexity" evidence="9">
    <location>
        <begin position="329"/>
        <end position="345"/>
    </location>
</feature>
<evidence type="ECO:0000259" key="10">
    <source>
        <dbReference type="PROSITE" id="PS50002"/>
    </source>
</evidence>
<evidence type="ECO:0000256" key="6">
    <source>
        <dbReference type="ARBA" id="ARBA00023054"/>
    </source>
</evidence>
<name>C3YNV3_BRAFL</name>
<evidence type="ECO:0000256" key="1">
    <source>
        <dbReference type="ARBA" id="ARBA00004170"/>
    </source>
</evidence>
<dbReference type="SUPFAM" id="SSF103657">
    <property type="entry name" value="BAR/IMD domain-like"/>
    <property type="match status" value="1"/>
</dbReference>
<evidence type="ECO:0000313" key="12">
    <source>
        <dbReference type="EMBL" id="EEN58063.1"/>
    </source>
</evidence>
<feature type="domain" description="SH3" evidence="10">
    <location>
        <begin position="402"/>
        <end position="461"/>
    </location>
</feature>
<dbReference type="CDD" id="cd07592">
    <property type="entry name" value="BAR_Endophilin_A"/>
    <property type="match status" value="1"/>
</dbReference>
<dbReference type="STRING" id="7739.C3YNV3"/>
<comment type="subcellular location">
    <subcellularLocation>
        <location evidence="2">Early endosome</location>
    </subcellularLocation>
    <subcellularLocation>
        <location evidence="1">Membrane</location>
        <topology evidence="1">Peripheral membrane protein</topology>
    </subcellularLocation>
</comment>
<dbReference type="GO" id="GO:0006897">
    <property type="term" value="P:endocytosis"/>
    <property type="evidence" value="ECO:0007669"/>
    <property type="project" value="UniProtKB-KW"/>
</dbReference>
<dbReference type="FunFam" id="2.30.30.40:FF:000072">
    <property type="entry name" value="Unconventional Myosin IB"/>
    <property type="match status" value="1"/>
</dbReference>
<dbReference type="GO" id="GO:0016020">
    <property type="term" value="C:membrane"/>
    <property type="evidence" value="ECO:0007669"/>
    <property type="project" value="UniProtKB-SubCell"/>
</dbReference>
<dbReference type="InterPro" id="IPR004148">
    <property type="entry name" value="BAR_dom"/>
</dbReference>
<dbReference type="EMBL" id="GG666535">
    <property type="protein sequence ID" value="EEN58063.1"/>
    <property type="molecule type" value="Genomic_DNA"/>
</dbReference>
<dbReference type="Pfam" id="PF14604">
    <property type="entry name" value="SH3_9"/>
    <property type="match status" value="1"/>
</dbReference>
<keyword evidence="4 8" id="KW-0728">SH3 domain</keyword>
<dbReference type="Pfam" id="PF03114">
    <property type="entry name" value="BAR"/>
    <property type="match status" value="1"/>
</dbReference>
<sequence>MMMTLSHRHDDDPCAITMTMTPSIREKIGGAEATKLDDDFLEMEKKIDTMDELSIELITKTKEYLQPNPASRARLAAQNQFSKIRGQARTTQYPQPEGTLGDCMMKYGRELSEGSVSSEYGEALSEMGETLKQMAEVKYNLDATVKQNYLDPLQQLHEKDIKEVLHHRKKLQGRRLDYDCKKRQKEKGSKVSDDDLRSAMEKFEESKELAENGMYNLLESDVEQISQLQTLANSMLEYHQQSTELMEQLCSKLQSRVDDASSRPRAHHHPKKVTEDLLDHYNGTDSTDAPPAYASISAKERTTWYVETDETESGDLLVDTIAGSRHSPRSPSHSPFHSPYASPHASPRHSPRASPSNSPFHSPVATPSDFPIQDFSTFEGHLAPPTPPRQRPHSPSHQHQPPQQPCCKALYDFDPENEGELGFQEGDLITLTNRIDENWFEGTVKGQSGFFPVNYVEERVVNLQGVEKRGACVREPYKKSNKTVPKKPDTTAAYAGR</sequence>
<comment type="similarity">
    <text evidence="3">Belongs to the endophilin family.</text>
</comment>
<accession>C3YNV3</accession>
<evidence type="ECO:0008006" key="13">
    <source>
        <dbReference type="Google" id="ProtNLM"/>
    </source>
</evidence>
<evidence type="ECO:0000256" key="7">
    <source>
        <dbReference type="ARBA" id="ARBA00023136"/>
    </source>
</evidence>
<organism>
    <name type="scientific">Branchiostoma floridae</name>
    <name type="common">Florida lancelet</name>
    <name type="synonym">Amphioxus</name>
    <dbReference type="NCBI Taxonomy" id="7739"/>
    <lineage>
        <taxon>Eukaryota</taxon>
        <taxon>Metazoa</taxon>
        <taxon>Chordata</taxon>
        <taxon>Cephalochordata</taxon>
        <taxon>Leptocardii</taxon>
        <taxon>Amphioxiformes</taxon>
        <taxon>Branchiostomatidae</taxon>
        <taxon>Branchiostoma</taxon>
    </lineage>
</organism>
<feature type="region of interest" description="Disordered" evidence="9">
    <location>
        <begin position="322"/>
        <end position="405"/>
    </location>
</feature>
<dbReference type="InParanoid" id="C3YNV3"/>
<evidence type="ECO:0000256" key="3">
    <source>
        <dbReference type="ARBA" id="ARBA00006697"/>
    </source>
</evidence>
<dbReference type="PROSITE" id="PS51021">
    <property type="entry name" value="BAR"/>
    <property type="match status" value="1"/>
</dbReference>
<keyword evidence="6" id="KW-0175">Coiled coil</keyword>